<dbReference type="EMBL" id="CASHTH010003295">
    <property type="protein sequence ID" value="CAI8043035.1"/>
    <property type="molecule type" value="Genomic_DNA"/>
</dbReference>
<dbReference type="HAMAP" id="MF_02065">
    <property type="entry name" value="MltG"/>
    <property type="match status" value="1"/>
</dbReference>
<proteinExistence type="inferred from homology"/>
<evidence type="ECO:0000256" key="5">
    <source>
        <dbReference type="ARBA" id="ARBA00023239"/>
    </source>
</evidence>
<reference evidence="8" key="1">
    <citation type="submission" date="2023-03" db="EMBL/GenBank/DDBJ databases">
        <authorList>
            <person name="Steffen K."/>
            <person name="Cardenas P."/>
        </authorList>
    </citation>
    <scope>NUCLEOTIDE SEQUENCE</scope>
</reference>
<dbReference type="CDD" id="cd08010">
    <property type="entry name" value="MltG_like"/>
    <property type="match status" value="1"/>
</dbReference>
<dbReference type="GO" id="GO:0016829">
    <property type="term" value="F:lyase activity"/>
    <property type="evidence" value="ECO:0007669"/>
    <property type="project" value="UniProtKB-KW"/>
</dbReference>
<dbReference type="Gene3D" id="3.30.1490.480">
    <property type="entry name" value="Endolytic murein transglycosylase"/>
    <property type="match status" value="2"/>
</dbReference>
<keyword evidence="5" id="KW-0456">Lyase</keyword>
<dbReference type="Proteomes" id="UP001174909">
    <property type="component" value="Unassembled WGS sequence"/>
</dbReference>
<name>A0AA35T780_GEOBA</name>
<evidence type="ECO:0000313" key="8">
    <source>
        <dbReference type="EMBL" id="CAI8043035.1"/>
    </source>
</evidence>
<keyword evidence="9" id="KW-1185">Reference proteome</keyword>
<dbReference type="NCBIfam" id="TIGR00247">
    <property type="entry name" value="endolytic transglycosylase MltG"/>
    <property type="match status" value="1"/>
</dbReference>
<evidence type="ECO:0000256" key="3">
    <source>
        <dbReference type="ARBA" id="ARBA00022989"/>
    </source>
</evidence>
<feature type="non-terminal residue" evidence="8">
    <location>
        <position position="356"/>
    </location>
</feature>
<dbReference type="GO" id="GO:0071555">
    <property type="term" value="P:cell wall organization"/>
    <property type="evidence" value="ECO:0007669"/>
    <property type="project" value="UniProtKB-KW"/>
</dbReference>
<dbReference type="PANTHER" id="PTHR30518:SF2">
    <property type="entry name" value="ENDOLYTIC MUREIN TRANSGLYCOSYLASE"/>
    <property type="match status" value="1"/>
</dbReference>
<protein>
    <submittedName>
        <fullName evidence="8">Endolytic murein transglycosylase</fullName>
    </submittedName>
</protein>
<dbReference type="PANTHER" id="PTHR30518">
    <property type="entry name" value="ENDOLYTIC MUREIN TRANSGLYCOSYLASE"/>
    <property type="match status" value="1"/>
</dbReference>
<keyword evidence="4 7" id="KW-0472">Membrane</keyword>
<comment type="caution">
    <text evidence="8">The sequence shown here is derived from an EMBL/GenBank/DDBJ whole genome shotgun (WGS) entry which is preliminary data.</text>
</comment>
<keyword evidence="3 7" id="KW-1133">Transmembrane helix</keyword>
<organism evidence="8 9">
    <name type="scientific">Geodia barretti</name>
    <name type="common">Barrett's horny sponge</name>
    <dbReference type="NCBI Taxonomy" id="519541"/>
    <lineage>
        <taxon>Eukaryota</taxon>
        <taxon>Metazoa</taxon>
        <taxon>Porifera</taxon>
        <taxon>Demospongiae</taxon>
        <taxon>Heteroscleromorpha</taxon>
        <taxon>Tetractinellida</taxon>
        <taxon>Astrophorina</taxon>
        <taxon>Geodiidae</taxon>
        <taxon>Geodia</taxon>
    </lineage>
</organism>
<evidence type="ECO:0000256" key="4">
    <source>
        <dbReference type="ARBA" id="ARBA00023136"/>
    </source>
</evidence>
<keyword evidence="6" id="KW-0961">Cell wall biogenesis/degradation</keyword>
<feature type="transmembrane region" description="Helical" evidence="7">
    <location>
        <begin position="42"/>
        <end position="64"/>
    </location>
</feature>
<accession>A0AA35T780</accession>
<gene>
    <name evidence="8" type="ORF">GBAR_LOCUS23870</name>
</gene>
<dbReference type="InterPro" id="IPR003770">
    <property type="entry name" value="MLTG-like"/>
</dbReference>
<evidence type="ECO:0000256" key="1">
    <source>
        <dbReference type="ARBA" id="ARBA00022475"/>
    </source>
</evidence>
<evidence type="ECO:0000256" key="7">
    <source>
        <dbReference type="SAM" id="Phobius"/>
    </source>
</evidence>
<keyword evidence="1" id="KW-1003">Cell membrane</keyword>
<evidence type="ECO:0000256" key="6">
    <source>
        <dbReference type="ARBA" id="ARBA00023316"/>
    </source>
</evidence>
<evidence type="ECO:0000313" key="9">
    <source>
        <dbReference type="Proteomes" id="UP001174909"/>
    </source>
</evidence>
<evidence type="ECO:0000256" key="2">
    <source>
        <dbReference type="ARBA" id="ARBA00022692"/>
    </source>
</evidence>
<keyword evidence="2 7" id="KW-0812">Transmembrane</keyword>
<dbReference type="AlphaFoldDB" id="A0AA35T780"/>
<dbReference type="Pfam" id="PF02618">
    <property type="entry name" value="YceG"/>
    <property type="match status" value="1"/>
</dbReference>
<sequence>MRFTPDTGNPVEFHSKAATFVSAVEGFTFAPAGGVGYRVKRIAIGVGLACGVLVAGVAVAASYLSGPPQERGAGPPVTFTVHPGEPFGAVAARLADQRLVRSELVLRIVAHLQGADIRIRAGHYSFAPSLRARQVLALLLEGRQEEVTVTFPEGWTVRRIAERLEERGVTTAGAFTAAVADPALTEEFGIRAASMEGYLFPDTYRFPRDYPAADVVRSLVGNFFRRLAQVRPDFESIDPDKLHDTIILASIVEREYQRPEEAGLIASVFVNRLAADAGLQSCATVAYVLTEVQGREHPRVITHAELEVDSAYNTYKWRGLPPAPISNPGAVALQAAFFPEESDYWYFVLKDRTQAG</sequence>